<feature type="compositionally biased region" description="Pro residues" evidence="10">
    <location>
        <begin position="86"/>
        <end position="95"/>
    </location>
</feature>
<keyword evidence="3 9" id="KW-0167">Capsid protein</keyword>
<evidence type="ECO:0000256" key="4">
    <source>
        <dbReference type="ARBA" id="ARBA00022844"/>
    </source>
</evidence>
<feature type="region of interest" description="Disordered" evidence="10">
    <location>
        <begin position="22"/>
        <end position="110"/>
    </location>
</feature>
<evidence type="ECO:0000256" key="1">
    <source>
        <dbReference type="ARBA" id="ARBA00014389"/>
    </source>
</evidence>
<evidence type="ECO:0000256" key="9">
    <source>
        <dbReference type="RuleBase" id="RU369108"/>
    </source>
</evidence>
<evidence type="ECO:0000256" key="7">
    <source>
        <dbReference type="ARBA" id="ARBA00023274"/>
    </source>
</evidence>
<keyword evidence="7 9" id="KW-0687">Ribonucleoprotein</keyword>
<evidence type="ECO:0000256" key="6">
    <source>
        <dbReference type="ARBA" id="ARBA00023086"/>
    </source>
</evidence>
<comment type="subunit">
    <text evidence="9">Homomultimerizes to form the nucleocapsid. Binds to viral genomic RNA.</text>
</comment>
<keyword evidence="2 9" id="KW-1139">Helical capsid protein</keyword>
<sequence>MSGSQSLINSILAEAQAKALSLNAVQSEPPRTANQPPPTRTRLPQSQGQRNRQTTGGSSSATPIFGTVGAQQQQLTAPRAPTQEQQPPPIVPQPAPQEQQPADNFNPSGRRVPIIDKYRLSADIERRAAENLVGNIQPWTDNVLKGQTTFQILRVPDADCVQLCDDMITALTQGVSERLVISIMRLAWNLYQVDGRVKVFPVINPCASLRPLEDTLFSSEMVVGGQGDPVPRLAGLNDHDYVMCGSYLAAAILRLFSKSTDSLAKAINEQLSTKYYRFYNKNYCLQNVVPDKDCLDGIKMVLTSRNEFKKALAGFLYSFHETSDAGKGLCRMLYEQHLRLTGMHAVSLFLRVTRHFQCTITFLACSLLHQTTCRGLEGLINIFKEFMFSNQDSQERQTWMYARVFDERYFYSVQTRQCKTLVCALAWICHQIGEGGNRNVMDIVHIASMDEHFKTTPKKWAERLIRYIMESEDAAQGNPITAA</sequence>
<dbReference type="GO" id="GO:0030430">
    <property type="term" value="C:host cell cytoplasm"/>
    <property type="evidence" value="ECO:0007669"/>
    <property type="project" value="UniProtKB-SubCell"/>
</dbReference>
<keyword evidence="6 9" id="KW-0543">Viral nucleoprotein</keyword>
<evidence type="ECO:0000256" key="10">
    <source>
        <dbReference type="SAM" id="MobiDB-lite"/>
    </source>
</evidence>
<evidence type="ECO:0000256" key="8">
    <source>
        <dbReference type="ARBA" id="ARBA00033344"/>
    </source>
</evidence>
<proteinExistence type="inferred from homology"/>
<protein>
    <recommendedName>
        <fullName evidence="1 9">Nucleoprotein</fullName>
        <shortName evidence="9">NP</shortName>
        <shortName evidence="9">Protein N</shortName>
    </recommendedName>
    <alternativeName>
        <fullName evidence="8 9">Nucleocapsid protein</fullName>
    </alternativeName>
</protein>
<dbReference type="InterPro" id="IPR004902">
    <property type="entry name" value="Rhabdo_ncap_2"/>
</dbReference>
<name>A0A9N6YJI4_9RHAB</name>
<comment type="similarity">
    <text evidence="9">Belongs to the nucleorhabdovirus nucleocapsid protein family.</text>
</comment>
<keyword evidence="5 9" id="KW-0694">RNA-binding</keyword>
<comment type="function">
    <text evidence="9">Encapsidates the genome, protecting it from nucleases. The encapsidated genomic RNA is termed the nucleocapsid (NC) and serves as template for viral transcription and replication.</text>
</comment>
<dbReference type="GO" id="GO:0019013">
    <property type="term" value="C:viral nucleocapsid"/>
    <property type="evidence" value="ECO:0007669"/>
    <property type="project" value="UniProtKB-UniRule"/>
</dbReference>
<dbReference type="Pfam" id="PF03216">
    <property type="entry name" value="Rhabdo_ncap_2"/>
    <property type="match status" value="1"/>
</dbReference>
<evidence type="ECO:0000256" key="2">
    <source>
        <dbReference type="ARBA" id="ARBA00022497"/>
    </source>
</evidence>
<keyword evidence="9" id="KW-1035">Host cytoplasm</keyword>
<evidence type="ECO:0000256" key="5">
    <source>
        <dbReference type="ARBA" id="ARBA00022884"/>
    </source>
</evidence>
<evidence type="ECO:0000256" key="3">
    <source>
        <dbReference type="ARBA" id="ARBA00022561"/>
    </source>
</evidence>
<dbReference type="GO" id="GO:1990904">
    <property type="term" value="C:ribonucleoprotein complex"/>
    <property type="evidence" value="ECO:0007669"/>
    <property type="project" value="UniProtKB-UniRule"/>
</dbReference>
<feature type="compositionally biased region" description="Polar residues" evidence="10">
    <location>
        <begin position="42"/>
        <end position="62"/>
    </location>
</feature>
<accession>A0A9N6YJI4</accession>
<organism evidence="11">
    <name type="scientific">Zea virus 1</name>
    <dbReference type="NCBI Taxonomy" id="2977999"/>
    <lineage>
        <taxon>Viruses</taxon>
        <taxon>Riboviria</taxon>
        <taxon>Orthornavirae</taxon>
        <taxon>Negarnaviricota</taxon>
        <taxon>Haploviricotina</taxon>
        <taxon>Monjiviricetes</taxon>
        <taxon>Mononegavirales</taxon>
        <taxon>Rhabdoviridae</taxon>
        <taxon>Betarhabdovirinae</taxon>
        <taxon>Varicosavirus</taxon>
        <taxon>Varicosavirus zea</taxon>
    </lineage>
</organism>
<dbReference type="GO" id="GO:0019029">
    <property type="term" value="C:helical viral capsid"/>
    <property type="evidence" value="ECO:0007669"/>
    <property type="project" value="UniProtKB-UniRule"/>
</dbReference>
<keyword evidence="4 9" id="KW-0946">Virion</keyword>
<comment type="subcellular location">
    <subcellularLocation>
        <location evidence="9">Virion</location>
    </subcellularLocation>
    <subcellularLocation>
        <location evidence="9">Host cytoplasm</location>
    </subcellularLocation>
</comment>
<dbReference type="EMBL" id="BK061826">
    <property type="protein sequence ID" value="DAZ90869.1"/>
    <property type="molecule type" value="Viral_cRNA"/>
</dbReference>
<dbReference type="GO" id="GO:0003723">
    <property type="term" value="F:RNA binding"/>
    <property type="evidence" value="ECO:0007669"/>
    <property type="project" value="UniProtKB-UniRule"/>
</dbReference>
<evidence type="ECO:0000313" key="11">
    <source>
        <dbReference type="EMBL" id="DAZ90869.1"/>
    </source>
</evidence>
<reference evidence="11" key="1">
    <citation type="journal article" date="2022" name="bioRxiv">
        <title>Unlocking the hidden genetic diversity of varicosaviruses, the neglected plant rhabdoviruses.</title>
        <authorList>
            <person name="Bejerman N."/>
            <person name="Dietzgen R.G."/>
            <person name="Debat H."/>
        </authorList>
    </citation>
    <scope>NUCLEOTIDE SEQUENCE</scope>
</reference>